<dbReference type="PANTHER" id="PTHR30535:SF34">
    <property type="entry name" value="MOLYBDATE-BINDING PROTEIN MOLA"/>
    <property type="match status" value="1"/>
</dbReference>
<dbReference type="PROSITE" id="PS50983">
    <property type="entry name" value="FE_B12_PBP"/>
    <property type="match status" value="1"/>
</dbReference>
<dbReference type="EMBL" id="CP071502">
    <property type="protein sequence ID" value="QSX39137.1"/>
    <property type="molecule type" value="Genomic_DNA"/>
</dbReference>
<protein>
    <submittedName>
        <fullName evidence="3">Cobalamin-binding protein</fullName>
    </submittedName>
</protein>
<dbReference type="NCBIfam" id="NF038402">
    <property type="entry name" value="TroA_like"/>
    <property type="match status" value="1"/>
</dbReference>
<evidence type="ECO:0000313" key="3">
    <source>
        <dbReference type="EMBL" id="QSX39137.1"/>
    </source>
</evidence>
<dbReference type="InterPro" id="IPR050902">
    <property type="entry name" value="ABC_Transporter_SBP"/>
</dbReference>
<keyword evidence="1" id="KW-0732">Signal</keyword>
<dbReference type="InterPro" id="IPR002491">
    <property type="entry name" value="ABC_transptr_periplasmic_BD"/>
</dbReference>
<gene>
    <name evidence="3" type="ORF">JYB85_14335</name>
</gene>
<name>A0ABX7R5I9_9GAMM</name>
<dbReference type="SUPFAM" id="SSF53807">
    <property type="entry name" value="Helical backbone' metal receptor"/>
    <property type="match status" value="1"/>
</dbReference>
<sequence length="277" mass="30135">MLAGRAIALDLAFDSKAKEPVSGAQRIIALSPHAVELLFAIGAGDRIVATTDYADYPEAAKQIPRIGGYYGIQLERVLELKPDLIVTWSGGNRAEDISRLEELGLPLFASEPKALADVADELEALGRLTALEAKATAQATQYRDRLEQLRLDNKDKAKVKVFYQLWSEPLMTVASGSWVAQILEVCGADNVFANAKGEYPQVSLEAVLQTAPEVIIQTGDAGNVQLLDWSRWPEVPAVARDRIYQLNADLLHRAGPRTIDGIAQVCTTLDQARSSAL</sequence>
<organism evidence="3 4">
    <name type="scientific">Shewanella sedimentimangrovi</name>
    <dbReference type="NCBI Taxonomy" id="2814293"/>
    <lineage>
        <taxon>Bacteria</taxon>
        <taxon>Pseudomonadati</taxon>
        <taxon>Pseudomonadota</taxon>
        <taxon>Gammaproteobacteria</taxon>
        <taxon>Alteromonadales</taxon>
        <taxon>Shewanellaceae</taxon>
        <taxon>Shewanella</taxon>
    </lineage>
</organism>
<dbReference type="CDD" id="cd01144">
    <property type="entry name" value="BtuF"/>
    <property type="match status" value="1"/>
</dbReference>
<evidence type="ECO:0000256" key="1">
    <source>
        <dbReference type="ARBA" id="ARBA00022729"/>
    </source>
</evidence>
<proteinExistence type="predicted"/>
<dbReference type="Gene3D" id="3.40.50.1980">
    <property type="entry name" value="Nitrogenase molybdenum iron protein domain"/>
    <property type="match status" value="2"/>
</dbReference>
<keyword evidence="4" id="KW-1185">Reference proteome</keyword>
<dbReference type="InterPro" id="IPR054828">
    <property type="entry name" value="Vit_B12_bind_prot"/>
</dbReference>
<dbReference type="Pfam" id="PF01497">
    <property type="entry name" value="Peripla_BP_2"/>
    <property type="match status" value="1"/>
</dbReference>
<dbReference type="Proteomes" id="UP000663207">
    <property type="component" value="Chromosome"/>
</dbReference>
<accession>A0ABX7R5I9</accession>
<reference evidence="3 4" key="1">
    <citation type="submission" date="2021-03" db="EMBL/GenBank/DDBJ databases">
        <title>Novel species identification of genus Shewanella.</title>
        <authorList>
            <person name="Liu G."/>
            <person name="Zhang Q."/>
        </authorList>
    </citation>
    <scope>NUCLEOTIDE SEQUENCE [LARGE SCALE GENOMIC DNA]</scope>
    <source>
        <strain evidence="3 4">FJAT-52962</strain>
    </source>
</reference>
<dbReference type="PANTHER" id="PTHR30535">
    <property type="entry name" value="VITAMIN B12-BINDING PROTEIN"/>
    <property type="match status" value="1"/>
</dbReference>
<feature type="domain" description="Fe/B12 periplasmic-binding" evidence="2">
    <location>
        <begin position="26"/>
        <end position="273"/>
    </location>
</feature>
<evidence type="ECO:0000259" key="2">
    <source>
        <dbReference type="PROSITE" id="PS50983"/>
    </source>
</evidence>
<evidence type="ECO:0000313" key="4">
    <source>
        <dbReference type="Proteomes" id="UP000663207"/>
    </source>
</evidence>